<gene>
    <name evidence="7" type="ORF">E8M12_03525</name>
</gene>
<accession>A0A4V5NUJ0</accession>
<proteinExistence type="predicted"/>
<evidence type="ECO:0000259" key="6">
    <source>
        <dbReference type="Pfam" id="PF04932"/>
    </source>
</evidence>
<feature type="transmembrane region" description="Helical" evidence="5">
    <location>
        <begin position="382"/>
        <end position="402"/>
    </location>
</feature>
<organism evidence="7 8">
    <name type="scientific">Thalassotalea mangrovi</name>
    <dbReference type="NCBI Taxonomy" id="2572245"/>
    <lineage>
        <taxon>Bacteria</taxon>
        <taxon>Pseudomonadati</taxon>
        <taxon>Pseudomonadota</taxon>
        <taxon>Gammaproteobacteria</taxon>
        <taxon>Alteromonadales</taxon>
        <taxon>Colwelliaceae</taxon>
        <taxon>Thalassotalea</taxon>
    </lineage>
</organism>
<evidence type="ECO:0000313" key="7">
    <source>
        <dbReference type="EMBL" id="TKB46635.1"/>
    </source>
</evidence>
<feature type="transmembrane region" description="Helical" evidence="5">
    <location>
        <begin position="193"/>
        <end position="211"/>
    </location>
</feature>
<feature type="transmembrane region" description="Helical" evidence="5">
    <location>
        <begin position="414"/>
        <end position="435"/>
    </location>
</feature>
<evidence type="ECO:0000313" key="8">
    <source>
        <dbReference type="Proteomes" id="UP000307999"/>
    </source>
</evidence>
<feature type="transmembrane region" description="Helical" evidence="5">
    <location>
        <begin position="41"/>
        <end position="57"/>
    </location>
</feature>
<keyword evidence="8" id="KW-1185">Reference proteome</keyword>
<feature type="transmembrane region" description="Helical" evidence="5">
    <location>
        <begin position="315"/>
        <end position="336"/>
    </location>
</feature>
<feature type="transmembrane region" description="Helical" evidence="5">
    <location>
        <begin position="357"/>
        <end position="376"/>
    </location>
</feature>
<dbReference type="EMBL" id="SWDB01000007">
    <property type="protein sequence ID" value="TKB46635.1"/>
    <property type="molecule type" value="Genomic_DNA"/>
</dbReference>
<keyword evidence="2 5" id="KW-0812">Transmembrane</keyword>
<evidence type="ECO:0000256" key="2">
    <source>
        <dbReference type="ARBA" id="ARBA00022692"/>
    </source>
</evidence>
<name>A0A4V5NUJ0_9GAMM</name>
<evidence type="ECO:0000256" key="3">
    <source>
        <dbReference type="ARBA" id="ARBA00022989"/>
    </source>
</evidence>
<feature type="transmembrane region" description="Helical" evidence="5">
    <location>
        <begin position="69"/>
        <end position="87"/>
    </location>
</feature>
<evidence type="ECO:0000256" key="4">
    <source>
        <dbReference type="ARBA" id="ARBA00023136"/>
    </source>
</evidence>
<evidence type="ECO:0000256" key="1">
    <source>
        <dbReference type="ARBA" id="ARBA00004141"/>
    </source>
</evidence>
<feature type="domain" description="O-antigen ligase-related" evidence="6">
    <location>
        <begin position="202"/>
        <end position="322"/>
    </location>
</feature>
<protein>
    <recommendedName>
        <fullName evidence="6">O-antigen ligase-related domain-containing protein</fullName>
    </recommendedName>
</protein>
<evidence type="ECO:0000256" key="5">
    <source>
        <dbReference type="SAM" id="Phobius"/>
    </source>
</evidence>
<dbReference type="RefSeq" id="WP_136734702.1">
    <property type="nucleotide sequence ID" value="NZ_SWDB01000007.1"/>
</dbReference>
<keyword evidence="4 5" id="KW-0472">Membrane</keyword>
<feature type="transmembrane region" description="Helical" evidence="5">
    <location>
        <begin position="93"/>
        <end position="113"/>
    </location>
</feature>
<feature type="transmembrane region" description="Helical" evidence="5">
    <location>
        <begin position="217"/>
        <end position="232"/>
    </location>
</feature>
<dbReference type="Pfam" id="PF04932">
    <property type="entry name" value="Wzy_C"/>
    <property type="match status" value="1"/>
</dbReference>
<comment type="caution">
    <text evidence="7">The sequence shown here is derived from an EMBL/GenBank/DDBJ whole genome shotgun (WGS) entry which is preliminary data.</text>
</comment>
<comment type="subcellular location">
    <subcellularLocation>
        <location evidence="1">Membrane</location>
        <topology evidence="1">Multi-pass membrane protein</topology>
    </subcellularLocation>
</comment>
<reference evidence="7 8" key="1">
    <citation type="submission" date="2019-04" db="EMBL/GenBank/DDBJ databases">
        <title>Thalassotalea guangxiensis sp. nov., isolated from sediment of the coastal wetland.</title>
        <authorList>
            <person name="Zheng S."/>
            <person name="Zhang D."/>
        </authorList>
    </citation>
    <scope>NUCLEOTIDE SEQUENCE [LARGE SCALE GENOMIC DNA]</scope>
    <source>
        <strain evidence="7 8">ZS-4</strain>
    </source>
</reference>
<keyword evidence="3 5" id="KW-1133">Transmembrane helix</keyword>
<dbReference type="PANTHER" id="PTHR37422:SF13">
    <property type="entry name" value="LIPOPOLYSACCHARIDE BIOSYNTHESIS PROTEIN PA4999-RELATED"/>
    <property type="match status" value="1"/>
</dbReference>
<dbReference type="AlphaFoldDB" id="A0A4V5NUJ0"/>
<dbReference type="InterPro" id="IPR007016">
    <property type="entry name" value="O-antigen_ligase-rel_domated"/>
</dbReference>
<sequence length="436" mass="49739">MEKSVGLYDKNSSHLGFFFLFIYTIALFIRPQEWTYNPDPTPIARYFLIIAFIFFLASQRPKLWGYQSWFLLGIVFLMPISGLWNGWLGGGLFASIDFAIYGLLPFIMYASLVNSPAKRNWIFFLFTLTSIIMVHHGLSQRANPDGIGWTGISLIQDTRIRYVGLFNDPNDMSMFLLMNLPILFYLRSNSQSLIMRFIYLALVAGLLYGIYLANSRGALIGLIFMCLAYCYFQFGTVKATLASIISLPITFIAMSLFREISADEDSAYGRIDAWYEGIQMLKSSPLFGVGANQFIENHGRTAHNSYVLIFAELGLIGYTLWFMTIILTMIMLLKIINIDSSKYESELQDKTLRQNLALAKIYFYCLIGFMATAFFLSRSYIVFLYMFLGLAFGVYVQVRAKIPEVSASEEPKTILKILFMAPLSVFTMYIITIVLL</sequence>
<feature type="transmembrane region" description="Helical" evidence="5">
    <location>
        <begin position="12"/>
        <end position="29"/>
    </location>
</feature>
<dbReference type="Proteomes" id="UP000307999">
    <property type="component" value="Unassembled WGS sequence"/>
</dbReference>
<feature type="transmembrane region" description="Helical" evidence="5">
    <location>
        <begin position="120"/>
        <end position="138"/>
    </location>
</feature>
<dbReference type="PANTHER" id="PTHR37422">
    <property type="entry name" value="TEICHURONIC ACID BIOSYNTHESIS PROTEIN TUAE"/>
    <property type="match status" value="1"/>
</dbReference>
<dbReference type="InterPro" id="IPR051533">
    <property type="entry name" value="WaaL-like"/>
</dbReference>
<dbReference type="OrthoDB" id="871774at2"/>
<dbReference type="GO" id="GO:0016020">
    <property type="term" value="C:membrane"/>
    <property type="evidence" value="ECO:0007669"/>
    <property type="project" value="UniProtKB-SubCell"/>
</dbReference>